<dbReference type="RefSeq" id="WP_111606408.1">
    <property type="nucleotide sequence ID" value="NZ_BMLJ01000005.1"/>
</dbReference>
<protein>
    <recommendedName>
        <fullName evidence="5">DUF3829 domain-containing protein</fullName>
    </recommendedName>
</protein>
<sequence>MKQQLKIAAITAVISLTLAGCASNPDSAANLAADAKYSQTIIQINELKQAIDNADKSLAKGTENELPWFATQDIEEAKKALAEAKENYSKFEFDPSKASTSTSFFGSTTYLEAANTAIKTFSEHMTNAVNLKTKAQSTLPEAFDYRAQLKTLNAKQYFPGAAQELEDNLKKLVDQIANNKAQSAVSAQPALVAKMRALEVKTVTAIYLTDAKNALDKLMKTDATQHAPKSLSQAMTALTAATAFAATQPRAIDDIKRQGENVMFAVNRAKQIAQAVKKLKTIQPKDYEDYIVGYEKVLLSISNALNADDRRDLAFEAQGKELVSFVETNLKGQEASLQAQQQLRKELKDQKTYSVLLEEKISTLTNNLEDMKQALADALAKK</sequence>
<accession>A0A7H1J9F8</accession>
<evidence type="ECO:0000256" key="1">
    <source>
        <dbReference type="SAM" id="Coils"/>
    </source>
</evidence>
<dbReference type="OrthoDB" id="6099999at2"/>
<keyword evidence="2" id="KW-0732">Signal</keyword>
<name>A0A7H1J9F8_9GAMM</name>
<dbReference type="AlphaFoldDB" id="A0A7H1J9F8"/>
<organism evidence="3 4">
    <name type="scientific">Marinomonas arctica</name>
    <dbReference type="NCBI Taxonomy" id="383750"/>
    <lineage>
        <taxon>Bacteria</taxon>
        <taxon>Pseudomonadati</taxon>
        <taxon>Pseudomonadota</taxon>
        <taxon>Gammaproteobacteria</taxon>
        <taxon>Oceanospirillales</taxon>
        <taxon>Oceanospirillaceae</taxon>
        <taxon>Marinomonas</taxon>
    </lineage>
</organism>
<evidence type="ECO:0000313" key="3">
    <source>
        <dbReference type="EMBL" id="QNT07124.1"/>
    </source>
</evidence>
<dbReference type="EMBL" id="CP061081">
    <property type="protein sequence ID" value="QNT07124.1"/>
    <property type="molecule type" value="Genomic_DNA"/>
</dbReference>
<keyword evidence="1" id="KW-0175">Coiled coil</keyword>
<feature type="chain" id="PRO_5028806052" description="DUF3829 domain-containing protein" evidence="2">
    <location>
        <begin position="29"/>
        <end position="382"/>
    </location>
</feature>
<reference evidence="3 4" key="1">
    <citation type="submission" date="2020-09" db="EMBL/GenBank/DDBJ databases">
        <title>Complete genome sequence of an Arctic sea ice bacterium Marinomonas arctica BSI20414.</title>
        <authorList>
            <person name="Liao L."/>
            <person name="Chen B."/>
        </authorList>
    </citation>
    <scope>NUCLEOTIDE SEQUENCE [LARGE SCALE GENOMIC DNA]</scope>
    <source>
        <strain evidence="3 4">BSI20414</strain>
    </source>
</reference>
<gene>
    <name evidence="3" type="ORF">IBG28_05695</name>
</gene>
<feature type="signal peptide" evidence="2">
    <location>
        <begin position="1"/>
        <end position="28"/>
    </location>
</feature>
<dbReference type="PROSITE" id="PS51257">
    <property type="entry name" value="PROKAR_LIPOPROTEIN"/>
    <property type="match status" value="1"/>
</dbReference>
<evidence type="ECO:0008006" key="5">
    <source>
        <dbReference type="Google" id="ProtNLM"/>
    </source>
</evidence>
<keyword evidence="4" id="KW-1185">Reference proteome</keyword>
<proteinExistence type="predicted"/>
<dbReference type="Proteomes" id="UP000516370">
    <property type="component" value="Chromosome"/>
</dbReference>
<dbReference type="KEGG" id="mard:IBG28_05695"/>
<evidence type="ECO:0000256" key="2">
    <source>
        <dbReference type="SAM" id="SignalP"/>
    </source>
</evidence>
<feature type="coiled-coil region" evidence="1">
    <location>
        <begin position="330"/>
        <end position="381"/>
    </location>
</feature>
<evidence type="ECO:0000313" key="4">
    <source>
        <dbReference type="Proteomes" id="UP000516370"/>
    </source>
</evidence>
<feature type="coiled-coil region" evidence="1">
    <location>
        <begin position="44"/>
        <end position="94"/>
    </location>
</feature>